<feature type="signal peptide" evidence="2">
    <location>
        <begin position="1"/>
        <end position="18"/>
    </location>
</feature>
<comment type="caution">
    <text evidence="3">The sequence shown here is derived from an EMBL/GenBank/DDBJ whole genome shotgun (WGS) entry which is preliminary data.</text>
</comment>
<protein>
    <recommendedName>
        <fullName evidence="5">Cyanovirin-N domain-containing protein</fullName>
    </recommendedName>
</protein>
<gene>
    <name evidence="3" type="ORF">ABOM_010553</name>
</gene>
<dbReference type="RefSeq" id="XP_022384553.1">
    <property type="nucleotide sequence ID" value="XM_022537681.1"/>
</dbReference>
<proteinExistence type="predicted"/>
<reference evidence="3 4" key="1">
    <citation type="journal article" date="2016" name="Genome Biol. Evol.">
        <title>Draft genome sequence of an aflatoxigenic Aspergillus species, A. bombycis.</title>
        <authorList>
            <person name="Moore G.G."/>
            <person name="Mack B.M."/>
            <person name="Beltz S.B."/>
            <person name="Gilbert M.K."/>
        </authorList>
    </citation>
    <scope>NUCLEOTIDE SEQUENCE [LARGE SCALE GENOMIC DNA]</scope>
    <source>
        <strain evidence="4">NRRL 26010</strain>
    </source>
</reference>
<keyword evidence="4" id="KW-1185">Reference proteome</keyword>
<dbReference type="AlphaFoldDB" id="A0A1F7ZMZ6"/>
<accession>A0A1F7ZMZ6</accession>
<feature type="chain" id="PRO_5009533951" description="Cyanovirin-N domain-containing protein" evidence="2">
    <location>
        <begin position="19"/>
        <end position="232"/>
    </location>
</feature>
<feature type="region of interest" description="Disordered" evidence="1">
    <location>
        <begin position="159"/>
        <end position="181"/>
    </location>
</feature>
<dbReference type="EMBL" id="LYCR01000129">
    <property type="protein sequence ID" value="OGM40836.1"/>
    <property type="molecule type" value="Genomic_DNA"/>
</dbReference>
<evidence type="ECO:0008006" key="5">
    <source>
        <dbReference type="Google" id="ProtNLM"/>
    </source>
</evidence>
<evidence type="ECO:0000313" key="3">
    <source>
        <dbReference type="EMBL" id="OGM40836.1"/>
    </source>
</evidence>
<name>A0A1F7ZMZ6_9EURO</name>
<keyword evidence="2" id="KW-0732">Signal</keyword>
<dbReference type="OrthoDB" id="4473223at2759"/>
<feature type="compositionally biased region" description="Basic and acidic residues" evidence="1">
    <location>
        <begin position="165"/>
        <end position="179"/>
    </location>
</feature>
<evidence type="ECO:0000313" key="4">
    <source>
        <dbReference type="Proteomes" id="UP000179179"/>
    </source>
</evidence>
<organism evidence="3 4">
    <name type="scientific">Aspergillus bombycis</name>
    <dbReference type="NCBI Taxonomy" id="109264"/>
    <lineage>
        <taxon>Eukaryota</taxon>
        <taxon>Fungi</taxon>
        <taxon>Dikarya</taxon>
        <taxon>Ascomycota</taxon>
        <taxon>Pezizomycotina</taxon>
        <taxon>Eurotiomycetes</taxon>
        <taxon>Eurotiomycetidae</taxon>
        <taxon>Eurotiales</taxon>
        <taxon>Aspergillaceae</taxon>
        <taxon>Aspergillus</taxon>
    </lineage>
</organism>
<dbReference type="Proteomes" id="UP000179179">
    <property type="component" value="Unassembled WGS sequence"/>
</dbReference>
<feature type="compositionally biased region" description="Polar residues" evidence="1">
    <location>
        <begin position="90"/>
        <end position="100"/>
    </location>
</feature>
<evidence type="ECO:0000256" key="1">
    <source>
        <dbReference type="SAM" id="MobiDB-lite"/>
    </source>
</evidence>
<dbReference type="GeneID" id="34453943"/>
<sequence>MYRAWIIITLILSVLVATQPTGEGSTAGEGGIRGGLRRVGSKITGSLKHAKRELYVCSKVEATVLKQWDRSRWHLVAQCPPRDVGKLTKQRPQTGGESPQENPPRRGSNPNQNPGIGVSRLPLDKCLGWNEQNGEFTWTANGNGIEKGHCSECKVEGGQPVAEEESGKGKTADKGKTPERGMSFTLTCKCDKKAGETGKADARFELVPKVKVGGNGAISCHGYKDRLHPEID</sequence>
<feature type="region of interest" description="Disordered" evidence="1">
    <location>
        <begin position="81"/>
        <end position="120"/>
    </location>
</feature>
<evidence type="ECO:0000256" key="2">
    <source>
        <dbReference type="SAM" id="SignalP"/>
    </source>
</evidence>